<proteinExistence type="predicted"/>
<evidence type="ECO:0000313" key="2">
    <source>
        <dbReference type="Proteomes" id="UP000828048"/>
    </source>
</evidence>
<organism evidence="1 2">
    <name type="scientific">Vaccinium darrowii</name>
    <dbReference type="NCBI Taxonomy" id="229202"/>
    <lineage>
        <taxon>Eukaryota</taxon>
        <taxon>Viridiplantae</taxon>
        <taxon>Streptophyta</taxon>
        <taxon>Embryophyta</taxon>
        <taxon>Tracheophyta</taxon>
        <taxon>Spermatophyta</taxon>
        <taxon>Magnoliopsida</taxon>
        <taxon>eudicotyledons</taxon>
        <taxon>Gunneridae</taxon>
        <taxon>Pentapetalae</taxon>
        <taxon>asterids</taxon>
        <taxon>Ericales</taxon>
        <taxon>Ericaceae</taxon>
        <taxon>Vaccinioideae</taxon>
        <taxon>Vaccinieae</taxon>
        <taxon>Vaccinium</taxon>
    </lineage>
</organism>
<reference evidence="1 2" key="1">
    <citation type="journal article" date="2021" name="Hortic Res">
        <title>High-quality reference genome and annotation aids understanding of berry development for evergreen blueberry (Vaccinium darrowii).</title>
        <authorList>
            <person name="Yu J."/>
            <person name="Hulse-Kemp A.M."/>
            <person name="Babiker E."/>
            <person name="Staton M."/>
        </authorList>
    </citation>
    <scope>NUCLEOTIDE SEQUENCE [LARGE SCALE GENOMIC DNA]</scope>
    <source>
        <strain evidence="2">cv. NJ 8807/NJ 8810</strain>
        <tissue evidence="1">Young leaf</tissue>
    </source>
</reference>
<keyword evidence="2" id="KW-1185">Reference proteome</keyword>
<name>A0ACB7YE93_9ERIC</name>
<gene>
    <name evidence="1" type="ORF">Vadar_015364</name>
</gene>
<dbReference type="Proteomes" id="UP000828048">
    <property type="component" value="Chromosome 8"/>
</dbReference>
<accession>A0ACB7YE93</accession>
<dbReference type="EMBL" id="CM037158">
    <property type="protein sequence ID" value="KAH7851687.1"/>
    <property type="molecule type" value="Genomic_DNA"/>
</dbReference>
<evidence type="ECO:0000313" key="1">
    <source>
        <dbReference type="EMBL" id="KAH7851687.1"/>
    </source>
</evidence>
<comment type="caution">
    <text evidence="1">The sequence shown here is derived from an EMBL/GenBank/DDBJ whole genome shotgun (WGS) entry which is preliminary data.</text>
</comment>
<protein>
    <submittedName>
        <fullName evidence="1">Uncharacterized protein</fullName>
    </submittedName>
</protein>
<sequence length="219" mass="25686">MADEVILLGFWSSPFAMRVKIALAEKGVEYEYREENRFDKSPLLLEMNPVKKQIPVLIHNGKPICESTIIVQYIDEVWKNESPLLPSDPHERAQARFWSDFVDTKIYWLGRQVWLSIGEDLEAAKVELIRCFKLLERELGDKPYFGGETFGFVDVSLIPFSNWFYGYEQWGDLSMEAECPKLVDWAHRCRKKESVSQSIPDQQKIYEFLTEIRKKHSSK</sequence>